<sequence>MITMCGSISSSTKTGSISSSTKTGYFGDSKSGKPRSRSRAEDKSRLFALTMEVSIV</sequence>
<comment type="caution">
    <text evidence="2">The sequence shown here is derived from an EMBL/GenBank/DDBJ whole genome shotgun (WGS) entry which is preliminary data.</text>
</comment>
<feature type="region of interest" description="Disordered" evidence="1">
    <location>
        <begin position="1"/>
        <end position="43"/>
    </location>
</feature>
<gene>
    <name evidence="2" type="ORF">GBAR_LOCUS26959</name>
</gene>
<evidence type="ECO:0000313" key="3">
    <source>
        <dbReference type="Proteomes" id="UP001174909"/>
    </source>
</evidence>
<protein>
    <submittedName>
        <fullName evidence="2">Uncharacterized protein</fullName>
    </submittedName>
</protein>
<dbReference type="EMBL" id="CASHTH010003758">
    <property type="protein sequence ID" value="CAI8048926.1"/>
    <property type="molecule type" value="Genomic_DNA"/>
</dbReference>
<evidence type="ECO:0000256" key="1">
    <source>
        <dbReference type="SAM" id="MobiDB-lite"/>
    </source>
</evidence>
<dbReference type="Proteomes" id="UP001174909">
    <property type="component" value="Unassembled WGS sequence"/>
</dbReference>
<organism evidence="2 3">
    <name type="scientific">Geodia barretti</name>
    <name type="common">Barrett's horny sponge</name>
    <dbReference type="NCBI Taxonomy" id="519541"/>
    <lineage>
        <taxon>Eukaryota</taxon>
        <taxon>Metazoa</taxon>
        <taxon>Porifera</taxon>
        <taxon>Demospongiae</taxon>
        <taxon>Heteroscleromorpha</taxon>
        <taxon>Tetractinellida</taxon>
        <taxon>Astrophorina</taxon>
        <taxon>Geodiidae</taxon>
        <taxon>Geodia</taxon>
    </lineage>
</organism>
<evidence type="ECO:0000313" key="2">
    <source>
        <dbReference type="EMBL" id="CAI8048926.1"/>
    </source>
</evidence>
<name>A0AA35XE10_GEOBA</name>
<reference evidence="2" key="1">
    <citation type="submission" date="2023-03" db="EMBL/GenBank/DDBJ databases">
        <authorList>
            <person name="Steffen K."/>
            <person name="Cardenas P."/>
        </authorList>
    </citation>
    <scope>NUCLEOTIDE SEQUENCE</scope>
</reference>
<dbReference type="AlphaFoldDB" id="A0AA35XE10"/>
<feature type="compositionally biased region" description="Low complexity" evidence="1">
    <location>
        <begin position="1"/>
        <end position="24"/>
    </location>
</feature>
<proteinExistence type="predicted"/>
<accession>A0AA35XE10</accession>
<keyword evidence="3" id="KW-1185">Reference proteome</keyword>